<dbReference type="GO" id="GO:0030649">
    <property type="term" value="P:aminoglycoside antibiotic catabolic process"/>
    <property type="evidence" value="ECO:0007669"/>
    <property type="project" value="TreeGrafter"/>
</dbReference>
<dbReference type="InterPro" id="IPR041380">
    <property type="entry name" value="Acetyltransf_17"/>
</dbReference>
<evidence type="ECO:0000313" key="6">
    <source>
        <dbReference type="EMBL" id="MCS5724699.1"/>
    </source>
</evidence>
<comment type="caution">
    <text evidence="6">The sequence shown here is derived from an EMBL/GenBank/DDBJ whole genome shotgun (WGS) entry which is preliminary data.</text>
</comment>
<dbReference type="AlphaFoldDB" id="A0AA42BTU5"/>
<dbReference type="SUPFAM" id="SSF55718">
    <property type="entry name" value="SCP-like"/>
    <property type="match status" value="1"/>
</dbReference>
<dbReference type="PROSITE" id="PS51186">
    <property type="entry name" value="GNAT"/>
    <property type="match status" value="1"/>
</dbReference>
<feature type="domain" description="N-acetyltransferase" evidence="5">
    <location>
        <begin position="46"/>
        <end position="175"/>
    </location>
</feature>
<feature type="binding site" evidence="4">
    <location>
        <begin position="115"/>
        <end position="120"/>
    </location>
    <ligand>
        <name>acetyl-CoA</name>
        <dbReference type="ChEBI" id="CHEBI:57288"/>
    </ligand>
</feature>
<dbReference type="Pfam" id="PF13527">
    <property type="entry name" value="Acetyltransf_9"/>
    <property type="match status" value="1"/>
</dbReference>
<dbReference type="Pfam" id="PF17668">
    <property type="entry name" value="Acetyltransf_17"/>
    <property type="match status" value="1"/>
</dbReference>
<dbReference type="InterPro" id="IPR036527">
    <property type="entry name" value="SCP2_sterol-bd_dom_sf"/>
</dbReference>
<dbReference type="InterPro" id="IPR022902">
    <property type="entry name" value="NAcTrfase_Eis"/>
</dbReference>
<dbReference type="SUPFAM" id="SSF55729">
    <property type="entry name" value="Acyl-CoA N-acyltransferases (Nat)"/>
    <property type="match status" value="1"/>
</dbReference>
<dbReference type="GO" id="GO:0034069">
    <property type="term" value="F:aminoglycoside N-acetyltransferase activity"/>
    <property type="evidence" value="ECO:0007669"/>
    <property type="project" value="TreeGrafter"/>
</dbReference>
<organism evidence="6 7">
    <name type="scientific">Herbiconiux oxytropis</name>
    <dbReference type="NCBI Taxonomy" id="2970915"/>
    <lineage>
        <taxon>Bacteria</taxon>
        <taxon>Bacillati</taxon>
        <taxon>Actinomycetota</taxon>
        <taxon>Actinomycetes</taxon>
        <taxon>Micrococcales</taxon>
        <taxon>Microbacteriaceae</taxon>
        <taxon>Herbiconiux</taxon>
    </lineage>
</organism>
<dbReference type="PANTHER" id="PTHR37817">
    <property type="entry name" value="N-ACETYLTRANSFERASE EIS"/>
    <property type="match status" value="1"/>
</dbReference>
<evidence type="ECO:0000256" key="3">
    <source>
        <dbReference type="ARBA" id="ARBA00023315"/>
    </source>
</evidence>
<dbReference type="Proteomes" id="UP001165587">
    <property type="component" value="Unassembled WGS sequence"/>
</dbReference>
<feature type="active site" description="Proton donor" evidence="4">
    <location>
        <position position="148"/>
    </location>
</feature>
<dbReference type="Gene3D" id="3.30.1050.10">
    <property type="entry name" value="SCP2 sterol-binding domain"/>
    <property type="match status" value="1"/>
</dbReference>
<dbReference type="PANTHER" id="PTHR37817:SF1">
    <property type="entry name" value="N-ACETYLTRANSFERASE EIS"/>
    <property type="match status" value="1"/>
</dbReference>
<feature type="binding site" evidence="4">
    <location>
        <begin position="143"/>
        <end position="144"/>
    </location>
    <ligand>
        <name>acetyl-CoA</name>
        <dbReference type="ChEBI" id="CHEBI:57288"/>
    </ligand>
</feature>
<dbReference type="RefSeq" id="WP_259525127.1">
    <property type="nucleotide sequence ID" value="NZ_JANLCK010000001.1"/>
</dbReference>
<dbReference type="InterPro" id="IPR051554">
    <property type="entry name" value="Acetyltransferase_Eis"/>
</dbReference>
<dbReference type="Pfam" id="PF13530">
    <property type="entry name" value="SCP2_2"/>
    <property type="match status" value="1"/>
</dbReference>
<feature type="binding site" evidence="4">
    <location>
        <begin position="107"/>
        <end position="109"/>
    </location>
    <ligand>
        <name>acetyl-CoA</name>
        <dbReference type="ChEBI" id="CHEBI:57288"/>
    </ligand>
</feature>
<dbReference type="InterPro" id="IPR025559">
    <property type="entry name" value="Eis_dom"/>
</dbReference>
<feature type="active site" description="Proton acceptor; via carboxylate" evidence="4">
    <location>
        <position position="432"/>
    </location>
</feature>
<comment type="subunit">
    <text evidence="4">Homohexamer; trimer of dimers.</text>
</comment>
<evidence type="ECO:0000313" key="7">
    <source>
        <dbReference type="Proteomes" id="UP001165587"/>
    </source>
</evidence>
<accession>A0AA42BTU5</accession>
<reference evidence="6" key="1">
    <citation type="submission" date="2022-08" db="EMBL/GenBank/DDBJ databases">
        <authorList>
            <person name="Deng Y."/>
            <person name="Han X.-F."/>
            <person name="Zhang Y.-Q."/>
        </authorList>
    </citation>
    <scope>NUCLEOTIDE SEQUENCE</scope>
    <source>
        <strain evidence="6">CPCC 203407</strain>
    </source>
</reference>
<dbReference type="Gene3D" id="3.40.630.30">
    <property type="match status" value="2"/>
</dbReference>
<dbReference type="EMBL" id="JANLCK010000001">
    <property type="protein sequence ID" value="MCS5724699.1"/>
    <property type="molecule type" value="Genomic_DNA"/>
</dbReference>
<sequence length="432" mass="46084">MASETADEYEFRTFPAAAPDGRADAATRNWLVAESRGFHEPRMTPEAIDLAAVDIAADGRRLTGAYTTTTPESALGPDVPVATFAAYEHTLNVGGAELLPAHLIAGVTVRPTHRRRGLLRRLMTDDLTAAHAAGQALAALTVSEATIYRRFGFGTAYGLDSVTVPAGQRFRLTVPTTGRCELIDAHDLVSIAPRVFSAFHARTPGSVDRQHAYWRRSAGLAGPNGAADDTVRAAVHYGVGGAIDGFAAYRVHEGDRATELEVIDLVAANDGAYLGLWELLGSMDLVDTVRFDAAPADDPLRWALADWRAVRTTGRSDRLWIRLLDVGTVFEARGYLPDAEGEVVVEVADDLGFAAGRYRIRVAGGRASVTRGGSAEPDVELEAWVLGSLYLGAVDARTLASAGRIVERTAGAVGRLAALLTPVRPVYGVTHF</sequence>
<evidence type="ECO:0000256" key="1">
    <source>
        <dbReference type="ARBA" id="ARBA00009213"/>
    </source>
</evidence>
<dbReference type="EC" id="2.3.1.-" evidence="6"/>
<keyword evidence="2 4" id="KW-0808">Transferase</keyword>
<keyword evidence="7" id="KW-1185">Reference proteome</keyword>
<name>A0AA42BTU5_9MICO</name>
<dbReference type="InterPro" id="IPR016181">
    <property type="entry name" value="Acyl_CoA_acyltransferase"/>
</dbReference>
<comment type="similarity">
    <text evidence="1 4">Belongs to the acetyltransferase Eis family.</text>
</comment>
<dbReference type="InterPro" id="IPR000182">
    <property type="entry name" value="GNAT_dom"/>
</dbReference>
<evidence type="ECO:0000259" key="5">
    <source>
        <dbReference type="PROSITE" id="PS51186"/>
    </source>
</evidence>
<dbReference type="HAMAP" id="MF_01812">
    <property type="entry name" value="Eis"/>
    <property type="match status" value="1"/>
</dbReference>
<proteinExistence type="inferred from homology"/>
<gene>
    <name evidence="6" type="ORF">N1028_02190</name>
</gene>
<evidence type="ECO:0000256" key="4">
    <source>
        <dbReference type="HAMAP-Rule" id="MF_01812"/>
    </source>
</evidence>
<keyword evidence="3 4" id="KW-0012">Acyltransferase</keyword>
<protein>
    <submittedName>
        <fullName evidence="6">GNAT family N-acetyltransferase</fullName>
        <ecNumber evidence="6">2.3.1.-</ecNumber>
    </submittedName>
</protein>
<evidence type="ECO:0000256" key="2">
    <source>
        <dbReference type="ARBA" id="ARBA00022679"/>
    </source>
</evidence>